<dbReference type="Pfam" id="PF14691">
    <property type="entry name" value="Fer4_20"/>
    <property type="match status" value="1"/>
</dbReference>
<dbReference type="EMBL" id="QZKU01000113">
    <property type="protein sequence ID" value="RJP17651.1"/>
    <property type="molecule type" value="Genomic_DNA"/>
</dbReference>
<sequence>MQRRNFLEALTDNVIVDNSKCIYCGECIEVCVLDNLRMQLAPCRSACPLGVNCHGYVQLIARGDDETAYQVLTKTLPFPGILARVCTAPCEPACHRNTQTGEAVAIRALKRYLVDSMHGKERAVPAPDKATGKKVAIVGSGPAGLMAAFDLRMHGHAVTVFEAESEPGGFLRWAIPEFNLPLKALLEEIDVLEKMGAVIHCGVKIGKDKTLDDLKNEFDAVIIAAGCGGHARLGIAGENLRNVHHGLPLLKDVRSGRAPELSGNVIVIGGGNVAVDAARTALRLGAGTVRVVSLETEGELPAFKGIVNMATAEGITFDHGWGVATIKGQNGKATAIELQRCLRVFDDCGKFSPCFDSCELKTIEADHVVIAIGQKREHACLAVSGIVNPDDAKPDPLTLATSDPKVFLAGDYATGPSSVVDAMASGRTAAESVDRFLRGRHLTYGRGYRGPVELEFEIDTASASSLGRVKIPQKRFEDKGDFKEVGGSIDKDAARAEASRCYSCGGPFGKFRTCWFCLPCEVECPEKALRVEIPFLLR</sequence>
<dbReference type="Pfam" id="PF07992">
    <property type="entry name" value="Pyr_redox_2"/>
    <property type="match status" value="1"/>
</dbReference>
<dbReference type="PROSITE" id="PS51379">
    <property type="entry name" value="4FE4S_FER_2"/>
    <property type="match status" value="1"/>
</dbReference>
<dbReference type="Proteomes" id="UP000265882">
    <property type="component" value="Unassembled WGS sequence"/>
</dbReference>
<comment type="caution">
    <text evidence="2">The sequence shown here is derived from an EMBL/GenBank/DDBJ whole genome shotgun (WGS) entry which is preliminary data.</text>
</comment>
<organism evidence="2 3">
    <name type="scientific">Abyssobacteria bacterium (strain SURF_5)</name>
    <dbReference type="NCBI Taxonomy" id="2093360"/>
    <lineage>
        <taxon>Bacteria</taxon>
        <taxon>Pseudomonadati</taxon>
        <taxon>Candidatus Hydrogenedentota</taxon>
        <taxon>Candidatus Abyssobacteria</taxon>
    </lineage>
</organism>
<dbReference type="Gene3D" id="1.10.1060.10">
    <property type="entry name" value="Alpha-helical ferredoxin"/>
    <property type="match status" value="1"/>
</dbReference>
<name>A0A3A4NQ88_ABYX5</name>
<dbReference type="PANTHER" id="PTHR42783:SF3">
    <property type="entry name" value="GLUTAMATE SYNTHASE [NADPH] SMALL CHAIN-RELATED"/>
    <property type="match status" value="1"/>
</dbReference>
<dbReference type="PANTHER" id="PTHR42783">
    <property type="entry name" value="GLUTAMATE SYNTHASE [NADPH] SMALL CHAIN"/>
    <property type="match status" value="1"/>
</dbReference>
<evidence type="ECO:0000313" key="3">
    <source>
        <dbReference type="Proteomes" id="UP000265882"/>
    </source>
</evidence>
<dbReference type="InterPro" id="IPR036188">
    <property type="entry name" value="FAD/NAD-bd_sf"/>
</dbReference>
<dbReference type="SUPFAM" id="SSF46548">
    <property type="entry name" value="alpha-helical ferredoxin"/>
    <property type="match status" value="2"/>
</dbReference>
<protein>
    <submittedName>
        <fullName evidence="2">FAD-binding protein</fullName>
    </submittedName>
</protein>
<dbReference type="GO" id="GO:0051536">
    <property type="term" value="F:iron-sulfur cluster binding"/>
    <property type="evidence" value="ECO:0007669"/>
    <property type="project" value="InterPro"/>
</dbReference>
<evidence type="ECO:0000313" key="2">
    <source>
        <dbReference type="EMBL" id="RJP17651.1"/>
    </source>
</evidence>
<dbReference type="AlphaFoldDB" id="A0A3A4NQ88"/>
<dbReference type="InterPro" id="IPR028261">
    <property type="entry name" value="DPD_II"/>
</dbReference>
<dbReference type="InterPro" id="IPR017896">
    <property type="entry name" value="4Fe4S_Fe-S-bd"/>
</dbReference>
<feature type="domain" description="4Fe-4S ferredoxin-type" evidence="1">
    <location>
        <begin position="12"/>
        <end position="41"/>
    </location>
</feature>
<dbReference type="InterPro" id="IPR023753">
    <property type="entry name" value="FAD/NAD-binding_dom"/>
</dbReference>
<evidence type="ECO:0000259" key="1">
    <source>
        <dbReference type="PROSITE" id="PS51379"/>
    </source>
</evidence>
<dbReference type="PRINTS" id="PR00419">
    <property type="entry name" value="ADXRDTASE"/>
</dbReference>
<dbReference type="SUPFAM" id="SSF51971">
    <property type="entry name" value="Nucleotide-binding domain"/>
    <property type="match status" value="1"/>
</dbReference>
<accession>A0A3A4NQ88</accession>
<proteinExistence type="predicted"/>
<gene>
    <name evidence="2" type="ORF">C4520_16110</name>
</gene>
<dbReference type="Gene3D" id="3.50.50.60">
    <property type="entry name" value="FAD/NAD(P)-binding domain"/>
    <property type="match status" value="2"/>
</dbReference>
<dbReference type="GO" id="GO:0016491">
    <property type="term" value="F:oxidoreductase activity"/>
    <property type="evidence" value="ECO:0007669"/>
    <property type="project" value="InterPro"/>
</dbReference>
<dbReference type="InterPro" id="IPR009051">
    <property type="entry name" value="Helical_ferredxn"/>
</dbReference>
<reference evidence="2 3" key="1">
    <citation type="journal article" date="2017" name="ISME J.">
        <title>Energy and carbon metabolisms in a deep terrestrial subsurface fluid microbial community.</title>
        <authorList>
            <person name="Momper L."/>
            <person name="Jungbluth S.P."/>
            <person name="Lee M.D."/>
            <person name="Amend J.P."/>
        </authorList>
    </citation>
    <scope>NUCLEOTIDE SEQUENCE [LARGE SCALE GENOMIC DNA]</scope>
    <source>
        <strain evidence="2">SURF_5</strain>
    </source>
</reference>